<sequence length="363" mass="41676">MALWRNVRFGVSAYLRNRTIKLSPRQRDYAWRDMANQDSLHLTYREARHSDYDAVMNIASVDTFRDGFDYLPAKFHQWVDDPEAIMLVAEAEDKVLGVNVCIITDGGASLLSKTSRIASELRGKKFYAKVMEEFDKTLMILNPGLLQLERHGTANVDRPYLLKYFSNRKDICLLDVMYFQGTSNEVLDSLETKDVLPSSPHPPVVPYQPSDMARLARPEFSQQILVDNFVFVDWDKYQLSASNLHLFSKRGVIIVVDTIEPTAKSLSFGGSYMTPRGRVYHVDVHCRDVALCQAHIKHHVGRACHEYEGMITFCVMLIDPCLKTTSKTFCVESLKLVHLPRDHRYVCFSFMERVRSEPGKPRL</sequence>
<dbReference type="Proteomes" id="UP000515135">
    <property type="component" value="Unplaced"/>
</dbReference>
<evidence type="ECO:0000313" key="3">
    <source>
        <dbReference type="RefSeq" id="XP_019646867.1"/>
    </source>
</evidence>
<dbReference type="KEGG" id="bbel:109487328"/>
<evidence type="ECO:0000259" key="1">
    <source>
        <dbReference type="Pfam" id="PF24066"/>
    </source>
</evidence>
<dbReference type="InterPro" id="IPR056483">
    <property type="entry name" value="Hisat_C"/>
</dbReference>
<dbReference type="AlphaFoldDB" id="A0A6P5AUV4"/>
<evidence type="ECO:0000313" key="2">
    <source>
        <dbReference type="Proteomes" id="UP000515135"/>
    </source>
</evidence>
<dbReference type="OrthoDB" id="8889733at2759"/>
<dbReference type="RefSeq" id="XP_019646867.1">
    <property type="nucleotide sequence ID" value="XM_019791308.1"/>
</dbReference>
<name>A0A6P5AUV4_BRABE</name>
<protein>
    <submittedName>
        <fullName evidence="3">Probable N-acetyltransferase 16</fullName>
    </submittedName>
</protein>
<reference evidence="3" key="1">
    <citation type="submission" date="2025-08" db="UniProtKB">
        <authorList>
            <consortium name="RefSeq"/>
        </authorList>
    </citation>
    <scope>IDENTIFICATION</scope>
    <source>
        <tissue evidence="3">Gonad</tissue>
    </source>
</reference>
<dbReference type="PANTHER" id="PTHR47403">
    <property type="entry name" value="LOC100145250 PROTEIN"/>
    <property type="match status" value="1"/>
</dbReference>
<accession>A0A6P5AUV4</accession>
<keyword evidence="2" id="KW-1185">Reference proteome</keyword>
<organism evidence="2 3">
    <name type="scientific">Branchiostoma belcheri</name>
    <name type="common">Amphioxus</name>
    <dbReference type="NCBI Taxonomy" id="7741"/>
    <lineage>
        <taxon>Eukaryota</taxon>
        <taxon>Metazoa</taxon>
        <taxon>Chordata</taxon>
        <taxon>Cephalochordata</taxon>
        <taxon>Leptocardii</taxon>
        <taxon>Amphioxiformes</taxon>
        <taxon>Branchiostomatidae</taxon>
        <taxon>Branchiostoma</taxon>
    </lineage>
</organism>
<dbReference type="SUPFAM" id="SSF55729">
    <property type="entry name" value="Acyl-CoA N-acyltransferases (Nat)"/>
    <property type="match status" value="1"/>
</dbReference>
<dbReference type="PANTHER" id="PTHR47403:SF6">
    <property type="entry name" value="N-ACETYLTRANSFERASE DOMAIN-CONTAINING PROTEIN"/>
    <property type="match status" value="1"/>
</dbReference>
<dbReference type="Pfam" id="PF24066">
    <property type="entry name" value="Hisat_C"/>
    <property type="match status" value="1"/>
</dbReference>
<dbReference type="GeneID" id="109487328"/>
<gene>
    <name evidence="3" type="primary">LOC109487328</name>
</gene>
<proteinExistence type="predicted"/>
<feature type="domain" description="Histidine N-acetyltransferase C-terminal" evidence="1">
    <location>
        <begin position="202"/>
        <end position="317"/>
    </location>
</feature>
<dbReference type="InterPro" id="IPR016181">
    <property type="entry name" value="Acyl_CoA_acyltransferase"/>
</dbReference>